<dbReference type="PRINTS" id="PR00187">
    <property type="entry name" value="HAEMOCYANIN"/>
</dbReference>
<evidence type="ECO:0000313" key="5">
    <source>
        <dbReference type="Proteomes" id="UP001286313"/>
    </source>
</evidence>
<feature type="signal peptide" evidence="2">
    <location>
        <begin position="1"/>
        <end position="16"/>
    </location>
</feature>
<dbReference type="Pfam" id="PF03722">
    <property type="entry name" value="Hemocyanin_N"/>
    <property type="match status" value="1"/>
</dbReference>
<accession>A0AAE1K4C4</accession>
<keyword evidence="2" id="KW-0732">Signal</keyword>
<gene>
    <name evidence="4" type="ORF">Pcinc_029145</name>
</gene>
<dbReference type="SUPFAM" id="SSF48050">
    <property type="entry name" value="Hemocyanin, N-terminal domain"/>
    <property type="match status" value="1"/>
</dbReference>
<dbReference type="PANTHER" id="PTHR11511:SF5">
    <property type="entry name" value="FAT-BODY PROTEIN 1-RELATED"/>
    <property type="match status" value="1"/>
</dbReference>
<feature type="domain" description="Tyrosinase copper-binding" evidence="3">
    <location>
        <begin position="398"/>
        <end position="409"/>
    </location>
</feature>
<dbReference type="PANTHER" id="PTHR11511">
    <property type="entry name" value="LARVAL STORAGE PROTEIN/PHENOLOXIDASE"/>
    <property type="match status" value="1"/>
</dbReference>
<organism evidence="4 5">
    <name type="scientific">Petrolisthes cinctipes</name>
    <name type="common">Flat porcelain crab</name>
    <dbReference type="NCBI Taxonomy" id="88211"/>
    <lineage>
        <taxon>Eukaryota</taxon>
        <taxon>Metazoa</taxon>
        <taxon>Ecdysozoa</taxon>
        <taxon>Arthropoda</taxon>
        <taxon>Crustacea</taxon>
        <taxon>Multicrustacea</taxon>
        <taxon>Malacostraca</taxon>
        <taxon>Eumalacostraca</taxon>
        <taxon>Eucarida</taxon>
        <taxon>Decapoda</taxon>
        <taxon>Pleocyemata</taxon>
        <taxon>Anomura</taxon>
        <taxon>Galatheoidea</taxon>
        <taxon>Porcellanidae</taxon>
        <taxon>Petrolisthes</taxon>
    </lineage>
</organism>
<reference evidence="4" key="1">
    <citation type="submission" date="2023-10" db="EMBL/GenBank/DDBJ databases">
        <title>Genome assemblies of two species of porcelain crab, Petrolisthes cinctipes and Petrolisthes manimaculis (Anomura: Porcellanidae).</title>
        <authorList>
            <person name="Angst P."/>
        </authorList>
    </citation>
    <scope>NUCLEOTIDE SEQUENCE</scope>
    <source>
        <strain evidence="4">PB745_01</strain>
        <tissue evidence="4">Gill</tissue>
    </source>
</reference>
<dbReference type="Pfam" id="PF03723">
    <property type="entry name" value="Hemocyanin_C"/>
    <property type="match status" value="1"/>
</dbReference>
<dbReference type="InterPro" id="IPR013788">
    <property type="entry name" value="Hemocyanin/hexamerin"/>
</dbReference>
<comment type="caution">
    <text evidence="4">The sequence shown here is derived from an EMBL/GenBank/DDBJ whole genome shotgun (WGS) entry which is preliminary data.</text>
</comment>
<dbReference type="InterPro" id="IPR008922">
    <property type="entry name" value="Di-copper_centre_dom_sf"/>
</dbReference>
<dbReference type="PROSITE" id="PS00210">
    <property type="entry name" value="HEMOCYANIN_2"/>
    <property type="match status" value="1"/>
</dbReference>
<dbReference type="InterPro" id="IPR002227">
    <property type="entry name" value="Tyrosinase_Cu-bd"/>
</dbReference>
<keyword evidence="5" id="KW-1185">Reference proteome</keyword>
<dbReference type="AlphaFoldDB" id="A0AAE1K4C4"/>
<dbReference type="InterPro" id="IPR005204">
    <property type="entry name" value="Hemocyanin_N"/>
</dbReference>
<dbReference type="SUPFAM" id="SSF81296">
    <property type="entry name" value="E set domains"/>
    <property type="match status" value="1"/>
</dbReference>
<dbReference type="Proteomes" id="UP001286313">
    <property type="component" value="Unassembled WGS sequence"/>
</dbReference>
<dbReference type="Pfam" id="PF00372">
    <property type="entry name" value="Hemocyanin_M"/>
    <property type="match status" value="1"/>
</dbReference>
<evidence type="ECO:0000256" key="2">
    <source>
        <dbReference type="SAM" id="SignalP"/>
    </source>
</evidence>
<dbReference type="GO" id="GO:0016491">
    <property type="term" value="F:oxidoreductase activity"/>
    <property type="evidence" value="ECO:0007669"/>
    <property type="project" value="InterPro"/>
</dbReference>
<dbReference type="EMBL" id="JAWQEG010003638">
    <property type="protein sequence ID" value="KAK3865236.1"/>
    <property type="molecule type" value="Genomic_DNA"/>
</dbReference>
<comment type="similarity">
    <text evidence="1">Belongs to the tyrosinase family. Hemocyanin subfamily.</text>
</comment>
<dbReference type="SUPFAM" id="SSF48056">
    <property type="entry name" value="Di-copper centre-containing domain"/>
    <property type="match status" value="1"/>
</dbReference>
<evidence type="ECO:0000256" key="1">
    <source>
        <dbReference type="ARBA" id="ARBA00009470"/>
    </source>
</evidence>
<dbReference type="Gene3D" id="1.10.1280.10">
    <property type="entry name" value="Di-copper center containing domain from catechol oxidase"/>
    <property type="match status" value="1"/>
</dbReference>
<dbReference type="PROSITE" id="PS00209">
    <property type="entry name" value="HEMOCYANIN_1"/>
    <property type="match status" value="1"/>
</dbReference>
<feature type="chain" id="PRO_5042190974" description="Tyrosinase copper-binding domain-containing protein" evidence="2">
    <location>
        <begin position="17"/>
        <end position="673"/>
    </location>
</feature>
<evidence type="ECO:0000313" key="4">
    <source>
        <dbReference type="EMBL" id="KAK3865236.1"/>
    </source>
</evidence>
<dbReference type="InterPro" id="IPR005203">
    <property type="entry name" value="Hemocyanin_C"/>
</dbReference>
<dbReference type="Gene3D" id="2.60.40.1520">
    <property type="entry name" value="Hemocyanin, C-terminal domain"/>
    <property type="match status" value="1"/>
</dbReference>
<dbReference type="Gene3D" id="1.20.1370.10">
    <property type="entry name" value="Hemocyanin, N-terminal domain"/>
    <property type="match status" value="1"/>
</dbReference>
<dbReference type="InterPro" id="IPR036697">
    <property type="entry name" value="Hemocyanin_N_sf"/>
</dbReference>
<dbReference type="InterPro" id="IPR037020">
    <property type="entry name" value="Hemocyanin_C_sf"/>
</dbReference>
<sequence length="673" mass="78107">MKKVLLFCTLLAVAAARPGHEHDDVPTSQKQHDLNFMLWKIYEVNHDPHMLELEDTFDPQGANAHYNDDGHAAKILMDELNSGRLLEQKHWFSLFNTRQRTEALMLYDVLEHSTDWATFVGNAAYFRKRMNEGEFCYALYAAVVHSDLTRHVVLPPLYEVTPHMFTNAEVIEEAYRAKMTQKVTKIESKFTGSRKNPEQRIAYFGEDIGMNTHHVTWHLEFPFWWNDDHEGYHLDRKGENFFWVHHQLTVRFDAERISNYLAPVHELQWQEEIYEGFAPHTMYKYGGYFPSRPDHIQFSDVQGVANVRDMIIIEQRIRDAIAHGYVTGAHGEIIDIMNEHGIDVLGDLIESSLYSPNPEYYGALHNTAHVMLGRQGDPEGKFANPPGVLEHFETATRDPTFFRLHKYMDNIFKEHKDSLPSYTKEELTFTGVHIENLCVRGNLETYFEDFEYSLINAVDDTVEIPDVAISTVIPRLNHREFSFIVDVDNDQDHDVLATVRIFAWPHADNNGVEFTFDEGRWNAIELDKFWTFLHPGHNHIERRGADSSVTVPDVPSFRFLMERAEQALKDHVELDLDEYVSALGMPNRFLLPKGSRRGLSFDLVVAITDGAADAAVEDLHTNTKFNHYGYHGQYPDKRPHGYPLDRHVEDDRIFEELPNFKHVTVKVYHNPHY</sequence>
<dbReference type="InterPro" id="IPR000896">
    <property type="entry name" value="Hemocyanin/hexamerin_mid_dom"/>
</dbReference>
<dbReference type="PROSITE" id="PS00498">
    <property type="entry name" value="TYROSINASE_2"/>
    <property type="match status" value="1"/>
</dbReference>
<protein>
    <recommendedName>
        <fullName evidence="3">Tyrosinase copper-binding domain-containing protein</fullName>
    </recommendedName>
</protein>
<name>A0AAE1K4C4_PETCI</name>
<evidence type="ECO:0000259" key="3">
    <source>
        <dbReference type="PROSITE" id="PS00498"/>
    </source>
</evidence>
<proteinExistence type="inferred from homology"/>
<dbReference type="InterPro" id="IPR014756">
    <property type="entry name" value="Ig_E-set"/>
</dbReference>